<protein>
    <submittedName>
        <fullName evidence="1">6277_t:CDS:1</fullName>
    </submittedName>
</protein>
<evidence type="ECO:0000313" key="1">
    <source>
        <dbReference type="EMBL" id="CAG8507545.1"/>
    </source>
</evidence>
<evidence type="ECO:0000313" key="2">
    <source>
        <dbReference type="Proteomes" id="UP000789525"/>
    </source>
</evidence>
<proteinExistence type="predicted"/>
<gene>
    <name evidence="1" type="ORF">ACOLOM_LOCUS3073</name>
</gene>
<comment type="caution">
    <text evidence="1">The sequence shown here is derived from an EMBL/GenBank/DDBJ whole genome shotgun (WGS) entry which is preliminary data.</text>
</comment>
<organism evidence="1 2">
    <name type="scientific">Acaulospora colombiana</name>
    <dbReference type="NCBI Taxonomy" id="27376"/>
    <lineage>
        <taxon>Eukaryota</taxon>
        <taxon>Fungi</taxon>
        <taxon>Fungi incertae sedis</taxon>
        <taxon>Mucoromycota</taxon>
        <taxon>Glomeromycotina</taxon>
        <taxon>Glomeromycetes</taxon>
        <taxon>Diversisporales</taxon>
        <taxon>Acaulosporaceae</taxon>
        <taxon>Acaulospora</taxon>
    </lineage>
</organism>
<accession>A0ACA9L410</accession>
<sequence length="107" mass="12011">MARESGADTYPQGNCWLDNGGETMFYMSWQTVEPANIPSLVQRYYTPTKSTHQSKGSNTEISQSRIASGVYRELVPYFIWISASKIVLVDDLGELSYVTSGSVYNIR</sequence>
<dbReference type="EMBL" id="CAJVPT010004390">
    <property type="protein sequence ID" value="CAG8507545.1"/>
    <property type="molecule type" value="Genomic_DNA"/>
</dbReference>
<reference evidence="1" key="1">
    <citation type="submission" date="2021-06" db="EMBL/GenBank/DDBJ databases">
        <authorList>
            <person name="Kallberg Y."/>
            <person name="Tangrot J."/>
            <person name="Rosling A."/>
        </authorList>
    </citation>
    <scope>NUCLEOTIDE SEQUENCE</scope>
    <source>
        <strain evidence="1">CL356</strain>
    </source>
</reference>
<name>A0ACA9L410_9GLOM</name>
<dbReference type="Proteomes" id="UP000789525">
    <property type="component" value="Unassembled WGS sequence"/>
</dbReference>
<keyword evidence="2" id="KW-1185">Reference proteome</keyword>